<gene>
    <name evidence="1" type="ORF">AMST5_02999</name>
</gene>
<reference evidence="1" key="1">
    <citation type="submission" date="2023-07" db="EMBL/GenBank/DDBJ databases">
        <authorList>
            <person name="Pelsma A.J. K."/>
        </authorList>
    </citation>
    <scope>NUCLEOTIDE SEQUENCE</scope>
</reference>
<organism evidence="1">
    <name type="scientific">freshwater sediment metagenome</name>
    <dbReference type="NCBI Taxonomy" id="556182"/>
    <lineage>
        <taxon>unclassified sequences</taxon>
        <taxon>metagenomes</taxon>
        <taxon>ecological metagenomes</taxon>
    </lineage>
</organism>
<dbReference type="AlphaFoldDB" id="A0AA48M189"/>
<accession>A0AA48M189</accession>
<sequence>MPYRLGLVSTALRGRPKKADADNRANLAALDALRDSRVVDAMAWLPGEQEAISHIVAEACRSETNALQSFLGRGEPLSAEFAEHLRLLFIAKHPYMPYRLELVSTALRGRPKKADADNRANLAALYALGQIRSGAKSYLAPEEAAKLFGVPNASVDRWVSLHRAWLSRGPDTWLEWMLRDRATEIEAALKKRAVPGITRTA</sequence>
<dbReference type="InterPro" id="IPR017956">
    <property type="entry name" value="AT_hook_DNA-bd_motif"/>
</dbReference>
<proteinExistence type="predicted"/>
<dbReference type="GO" id="GO:0003677">
    <property type="term" value="F:DNA binding"/>
    <property type="evidence" value="ECO:0007669"/>
    <property type="project" value="InterPro"/>
</dbReference>
<name>A0AA48M189_9ZZZZ</name>
<dbReference type="EMBL" id="OY288114">
    <property type="protein sequence ID" value="CAJ0878771.1"/>
    <property type="molecule type" value="Genomic_DNA"/>
</dbReference>
<dbReference type="Pfam" id="PF02178">
    <property type="entry name" value="AT_hook"/>
    <property type="match status" value="2"/>
</dbReference>
<evidence type="ECO:0000313" key="1">
    <source>
        <dbReference type="EMBL" id="CAJ0878771.1"/>
    </source>
</evidence>
<protein>
    <submittedName>
        <fullName evidence="1">Uncharacterized protein</fullName>
    </submittedName>
</protein>